<organism evidence="1 2">
    <name type="scientific">Candidatus Amesbacteria bacterium GW2011_GWB1_48_13</name>
    <dbReference type="NCBI Taxonomy" id="1618362"/>
    <lineage>
        <taxon>Bacteria</taxon>
        <taxon>Candidatus Amesiibacteriota</taxon>
    </lineage>
</organism>
<reference evidence="1 2" key="1">
    <citation type="journal article" date="2015" name="Nature">
        <title>rRNA introns, odd ribosomes, and small enigmatic genomes across a large radiation of phyla.</title>
        <authorList>
            <person name="Brown C.T."/>
            <person name="Hug L.A."/>
            <person name="Thomas B.C."/>
            <person name="Sharon I."/>
            <person name="Castelle C.J."/>
            <person name="Singh A."/>
            <person name="Wilkins M.J."/>
            <person name="Williams K.H."/>
            <person name="Banfield J.F."/>
        </authorList>
    </citation>
    <scope>NUCLEOTIDE SEQUENCE [LARGE SCALE GENOMIC DNA]</scope>
</reference>
<accession>A0A0G1X6N9</accession>
<comment type="caution">
    <text evidence="1">The sequence shown here is derived from an EMBL/GenBank/DDBJ whole genome shotgun (WGS) entry which is preliminary data.</text>
</comment>
<dbReference type="Proteomes" id="UP000034694">
    <property type="component" value="Unassembled WGS sequence"/>
</dbReference>
<protein>
    <submittedName>
        <fullName evidence="1">Uncharacterized protein</fullName>
    </submittedName>
</protein>
<sequence>MKKPKKWCEHITWDIHLERWVFDYDDGIYLGYLDKWDRCPIRGCGKRRPK</sequence>
<name>A0A0G1X6N9_9BACT</name>
<dbReference type="AlphaFoldDB" id="A0A0G1X6N9"/>
<evidence type="ECO:0000313" key="2">
    <source>
        <dbReference type="Proteomes" id="UP000034694"/>
    </source>
</evidence>
<evidence type="ECO:0000313" key="1">
    <source>
        <dbReference type="EMBL" id="KKU98283.1"/>
    </source>
</evidence>
<proteinExistence type="predicted"/>
<gene>
    <name evidence="1" type="ORF">UY28_C0004G0021</name>
</gene>
<dbReference type="EMBL" id="LCPK01000004">
    <property type="protein sequence ID" value="KKU98283.1"/>
    <property type="molecule type" value="Genomic_DNA"/>
</dbReference>